<dbReference type="OrthoDB" id="45007at2759"/>
<dbReference type="Pfam" id="PF00734">
    <property type="entry name" value="CBM_1"/>
    <property type="match status" value="1"/>
</dbReference>
<evidence type="ECO:0000259" key="7">
    <source>
        <dbReference type="PROSITE" id="PS51763"/>
    </source>
</evidence>
<feature type="domain" description="CBM10" evidence="7">
    <location>
        <begin position="565"/>
        <end position="602"/>
    </location>
</feature>
<evidence type="ECO:0000313" key="9">
    <source>
        <dbReference type="Proteomes" id="UP000193920"/>
    </source>
</evidence>
<protein>
    <recommendedName>
        <fullName evidence="4">Purple acid phosphatase</fullName>
        <ecNumber evidence="4">3.1.3.2</ecNumber>
    </recommendedName>
</protein>
<proteinExistence type="inferred from homology"/>
<keyword evidence="2" id="KW-0677">Repeat</keyword>
<dbReference type="SMART" id="SM00236">
    <property type="entry name" value="fCBD"/>
    <property type="match status" value="1"/>
</dbReference>
<reference evidence="8 9" key="1">
    <citation type="submission" date="2016-08" db="EMBL/GenBank/DDBJ databases">
        <title>A Parts List for Fungal Cellulosomes Revealed by Comparative Genomics.</title>
        <authorList>
            <consortium name="DOE Joint Genome Institute"/>
            <person name="Haitjema C.H."/>
            <person name="Gilmore S.P."/>
            <person name="Henske J.K."/>
            <person name="Solomon K.V."/>
            <person name="De Groot R."/>
            <person name="Kuo A."/>
            <person name="Mondo S.J."/>
            <person name="Salamov A.A."/>
            <person name="Labutti K."/>
            <person name="Zhao Z."/>
            <person name="Chiniquy J."/>
            <person name="Barry K."/>
            <person name="Brewer H.M."/>
            <person name="Purvine S.O."/>
            <person name="Wright A.T."/>
            <person name="Boxma B."/>
            <person name="Van Alen T."/>
            <person name="Hackstein J.H."/>
            <person name="Baker S.E."/>
            <person name="Grigoriev I.V."/>
            <person name="O'Malley M.A."/>
        </authorList>
    </citation>
    <scope>NUCLEOTIDE SEQUENCE [LARGE SCALE GENOMIC DNA]</scope>
    <source>
        <strain evidence="8 9">G1</strain>
    </source>
</reference>
<dbReference type="Gene3D" id="3.90.1220.10">
    <property type="entry name" value="Cellulose docking domain, dockering"/>
    <property type="match status" value="9"/>
</dbReference>
<dbReference type="SUPFAM" id="SSF64571">
    <property type="entry name" value="Cellulose docking domain, dockering"/>
    <property type="match status" value="7"/>
</dbReference>
<dbReference type="PANTHER" id="PTHR22953">
    <property type="entry name" value="ACID PHOSPHATASE RELATED"/>
    <property type="match status" value="1"/>
</dbReference>
<evidence type="ECO:0000313" key="8">
    <source>
        <dbReference type="EMBL" id="ORY17202.1"/>
    </source>
</evidence>
<evidence type="ECO:0000256" key="4">
    <source>
        <dbReference type="RuleBase" id="RU361203"/>
    </source>
</evidence>
<dbReference type="Pfam" id="PF02013">
    <property type="entry name" value="CBM_10"/>
    <property type="match status" value="7"/>
</dbReference>
<comment type="similarity">
    <text evidence="4">Belongs to the metallophosphoesterase superfamily. Purple acid phosphatase family.</text>
</comment>
<dbReference type="SUPFAM" id="SSF49363">
    <property type="entry name" value="Purple acid phosphatase, N-terminal domain"/>
    <property type="match status" value="1"/>
</dbReference>
<dbReference type="AlphaFoldDB" id="A0A1Y2A3U0"/>
<dbReference type="EMBL" id="MCOG01000328">
    <property type="protein sequence ID" value="ORY17202.1"/>
    <property type="molecule type" value="Genomic_DNA"/>
</dbReference>
<dbReference type="GO" id="GO:0005975">
    <property type="term" value="P:carbohydrate metabolic process"/>
    <property type="evidence" value="ECO:0007669"/>
    <property type="project" value="InterPro"/>
</dbReference>
<evidence type="ECO:0000256" key="5">
    <source>
        <dbReference type="SAM" id="MobiDB-lite"/>
    </source>
</evidence>
<dbReference type="SUPFAM" id="SSF56300">
    <property type="entry name" value="Metallo-dependent phosphatases"/>
    <property type="match status" value="1"/>
</dbReference>
<feature type="domain" description="CBM10" evidence="7">
    <location>
        <begin position="616"/>
        <end position="654"/>
    </location>
</feature>
<dbReference type="InterPro" id="IPR002883">
    <property type="entry name" value="CBM10/Dockerin_dom"/>
</dbReference>
<dbReference type="PROSITE" id="PS00562">
    <property type="entry name" value="CBM1_1"/>
    <property type="match status" value="1"/>
</dbReference>
<name>A0A1Y2A3U0_9FUNG</name>
<feature type="domain" description="CBM10" evidence="7">
    <location>
        <begin position="872"/>
        <end position="909"/>
    </location>
</feature>
<keyword evidence="1 4" id="KW-0732">Signal</keyword>
<dbReference type="InterPro" id="IPR000254">
    <property type="entry name" value="CBD"/>
</dbReference>
<comment type="catalytic activity">
    <reaction evidence="4">
        <text>a phosphate monoester + H2O = an alcohol + phosphate</text>
        <dbReference type="Rhea" id="RHEA:15017"/>
        <dbReference type="ChEBI" id="CHEBI:15377"/>
        <dbReference type="ChEBI" id="CHEBI:30879"/>
        <dbReference type="ChEBI" id="CHEBI:43474"/>
        <dbReference type="ChEBI" id="CHEBI:67140"/>
        <dbReference type="EC" id="3.1.3.2"/>
    </reaction>
</comment>
<evidence type="ECO:0000256" key="3">
    <source>
        <dbReference type="ARBA" id="ARBA00022801"/>
    </source>
</evidence>
<dbReference type="PROSITE" id="PS51763">
    <property type="entry name" value="CBM10"/>
    <property type="match status" value="7"/>
</dbReference>
<dbReference type="GO" id="GO:0046872">
    <property type="term" value="F:metal ion binding"/>
    <property type="evidence" value="ECO:0007669"/>
    <property type="project" value="InterPro"/>
</dbReference>
<dbReference type="InterPro" id="IPR004843">
    <property type="entry name" value="Calcineurin-like_PHP"/>
</dbReference>
<comment type="caution">
    <text evidence="8">The sequence shown here is derived from an EMBL/GenBank/DDBJ whole genome shotgun (WGS) entry which is preliminary data.</text>
</comment>
<feature type="chain" id="PRO_5011826196" description="Purple acid phosphatase" evidence="4">
    <location>
        <begin position="21"/>
        <end position="1044"/>
    </location>
</feature>
<feature type="domain" description="CBM10" evidence="7">
    <location>
        <begin position="522"/>
        <end position="559"/>
    </location>
</feature>
<dbReference type="GO" id="GO:0003993">
    <property type="term" value="F:acid phosphatase activity"/>
    <property type="evidence" value="ECO:0007669"/>
    <property type="project" value="UniProtKB-EC"/>
</dbReference>
<feature type="domain" description="CBM10" evidence="7">
    <location>
        <begin position="656"/>
        <end position="694"/>
    </location>
</feature>
<gene>
    <name evidence="8" type="ORF">LY90DRAFT_464557</name>
</gene>
<feature type="region of interest" description="Disordered" evidence="5">
    <location>
        <begin position="960"/>
        <end position="1002"/>
    </location>
</feature>
<dbReference type="InterPro" id="IPR015914">
    <property type="entry name" value="PAPs_N"/>
</dbReference>
<dbReference type="GO" id="GO:0030248">
    <property type="term" value="F:cellulose binding"/>
    <property type="evidence" value="ECO:0007669"/>
    <property type="project" value="InterPro"/>
</dbReference>
<dbReference type="InterPro" id="IPR029052">
    <property type="entry name" value="Metallo-depent_PP-like"/>
</dbReference>
<dbReference type="SUPFAM" id="SSF57180">
    <property type="entry name" value="Cellulose-binding domain"/>
    <property type="match status" value="1"/>
</dbReference>
<evidence type="ECO:0000259" key="6">
    <source>
        <dbReference type="PROSITE" id="PS51164"/>
    </source>
</evidence>
<evidence type="ECO:0000256" key="2">
    <source>
        <dbReference type="ARBA" id="ARBA00022737"/>
    </source>
</evidence>
<feature type="compositionally biased region" description="Low complexity" evidence="5">
    <location>
        <begin position="968"/>
        <end position="1001"/>
    </location>
</feature>
<evidence type="ECO:0000256" key="1">
    <source>
        <dbReference type="ARBA" id="ARBA00022729"/>
    </source>
</evidence>
<keyword evidence="3 4" id="KW-0378">Hydrolase</keyword>
<dbReference type="Pfam" id="PF00149">
    <property type="entry name" value="Metallophos"/>
    <property type="match status" value="1"/>
</dbReference>
<dbReference type="InterPro" id="IPR008963">
    <property type="entry name" value="Purple_acid_Pase-like_N"/>
</dbReference>
<feature type="domain" description="CBM10" evidence="7">
    <location>
        <begin position="915"/>
        <end position="952"/>
    </location>
</feature>
<dbReference type="EC" id="3.1.3.2" evidence="4"/>
<dbReference type="PANTHER" id="PTHR22953:SF153">
    <property type="entry name" value="PURPLE ACID PHOSPHATASE"/>
    <property type="match status" value="1"/>
</dbReference>
<feature type="domain" description="CBM1" evidence="6">
    <location>
        <begin position="1008"/>
        <end position="1044"/>
    </location>
</feature>
<sequence length="1044" mass="119069">MKKFITIILPLLAAFAKAESEDICWSMVKENIECCSSDNVKVIGKHMDGTWGEENGKKCGIRNKRYNWNLRDKYDETREEWEAFKVKWDNEYKNNFNRIALTPGADETQLNFGWESLTNIEPVIRISSDKNMKIYKDFIGKNEYYRELDGNKYYSNQVTTTGLKPNSVYYYQRKLDGKWEDVVEFNTYDSNDFKFVFVGDPQIGGSNDRLAYKSKSKMNESSIGNDAFNWNMTVNSFYELTGKPSLLLSAGDQADYMGGDKTQERQYSAYLLPDLIKKIPIAPALGNHEVYSESFRRHFNVPNPMFNALHYKTSYSAYNYYFKYNNVLVVVIESNYNTCHQCEKIISKAVKEYPDADWRIALFHHDLYGNGNTHSQGDAQRLRPCLTGLFDIHKFDLVINGHDHVYTSTHFVKFHDSQNKIYDIAKISKGSVNENPNGTFYVTANCSTGSKFLPFYEGELDYVFNYNQTFTSTFGVLDFQKSDGKVTLTINTYEVDTHDVVDGPYIFKKDERSLSSKKYDDNSFANAYGYPGCKSTTEIKYYDEEGSWGYENGTWCGIDVLQEELCWSAKFGYPCCKETTVVEAVDENGRWGLENGGRCGFIEGQNKELRVNYNKKCHFLDINYKCCTTTMTSSYEDIDGLWGNETNGEWCGIEEEEESYIKGYKWCSDPNTKRYPYNDEDFWGVENGNWCVIKNNTTTDIPLGDCSKYGDYKCCSKQTKLNYIDSTGIYGIVNTKYGVEKSNTGESERCVITSTDNECVFARNNIPCCKPGTKIEEIDEEGKRGIANAKYGINYGLICGIDETEKDTITTIIPTSTTPIPTSTETPTTCWSEPLGYPCCTGIIETEYTDKDGEWGLQNGDWCGITDENKKKCWSEPLGYPCCTGIIKTEYTDKDGEWGLQNGDWCGITDENKKKCWSEPLGYPCCTGNTKTEYTDKDGEWGLQNGDWCGINEDNTTPSTITTRRRTTTTTTTTTKRRTTTTTTTTTTRRKTTTTTTTTKKPSPTNEVCVPAFGQCGGTDYRGSTKCCENLRCVYLNDYYYQCQ</sequence>
<dbReference type="Gene3D" id="2.60.40.380">
    <property type="entry name" value="Purple acid phosphatase-like, N-terminal"/>
    <property type="match status" value="1"/>
</dbReference>
<dbReference type="InterPro" id="IPR039331">
    <property type="entry name" value="PAPs-like"/>
</dbReference>
<keyword evidence="9" id="KW-1185">Reference proteome</keyword>
<dbReference type="Pfam" id="PF16656">
    <property type="entry name" value="Pur_ac_phosph_N"/>
    <property type="match status" value="1"/>
</dbReference>
<accession>A0A1Y2A3U0</accession>
<dbReference type="GO" id="GO:0005576">
    <property type="term" value="C:extracellular region"/>
    <property type="evidence" value="ECO:0007669"/>
    <property type="project" value="InterPro"/>
</dbReference>
<organism evidence="8 9">
    <name type="scientific">Neocallimastix californiae</name>
    <dbReference type="NCBI Taxonomy" id="1754190"/>
    <lineage>
        <taxon>Eukaryota</taxon>
        <taxon>Fungi</taxon>
        <taxon>Fungi incertae sedis</taxon>
        <taxon>Chytridiomycota</taxon>
        <taxon>Chytridiomycota incertae sedis</taxon>
        <taxon>Neocallimastigomycetes</taxon>
        <taxon>Neocallimastigales</taxon>
        <taxon>Neocallimastigaceae</taxon>
        <taxon>Neocallimastix</taxon>
    </lineage>
</organism>
<dbReference type="Proteomes" id="UP000193920">
    <property type="component" value="Unassembled WGS sequence"/>
</dbReference>
<feature type="signal peptide" evidence="4">
    <location>
        <begin position="1"/>
        <end position="20"/>
    </location>
</feature>
<dbReference type="PROSITE" id="PS51164">
    <property type="entry name" value="CBM1_2"/>
    <property type="match status" value="1"/>
</dbReference>
<dbReference type="InterPro" id="IPR035971">
    <property type="entry name" value="CBD_sf"/>
</dbReference>
<dbReference type="Gene3D" id="3.60.21.10">
    <property type="match status" value="1"/>
</dbReference>
<dbReference type="InterPro" id="IPR009034">
    <property type="entry name" value="Dockerin_dom_fun_sf"/>
</dbReference>
<feature type="domain" description="CBM10" evidence="7">
    <location>
        <begin position="829"/>
        <end position="866"/>
    </location>
</feature>